<dbReference type="InterPro" id="IPR050300">
    <property type="entry name" value="GDXG_lipolytic_enzyme"/>
</dbReference>
<accession>A0A7W9F9J4</accession>
<keyword evidence="4" id="KW-1185">Reference proteome</keyword>
<dbReference type="InterPro" id="IPR029058">
    <property type="entry name" value="AB_hydrolase_fold"/>
</dbReference>
<keyword evidence="1" id="KW-0378">Hydrolase</keyword>
<dbReference type="EMBL" id="JACHOQ010000010">
    <property type="protein sequence ID" value="MBB5741162.1"/>
    <property type="molecule type" value="Genomic_DNA"/>
</dbReference>
<proteinExistence type="predicted"/>
<name>A0A7W9F9J4_9CAUL</name>
<organism evidence="3 4">
    <name type="scientific">Brevundimonas aurantiaca</name>
    <dbReference type="NCBI Taxonomy" id="74316"/>
    <lineage>
        <taxon>Bacteria</taxon>
        <taxon>Pseudomonadati</taxon>
        <taxon>Pseudomonadota</taxon>
        <taxon>Alphaproteobacteria</taxon>
        <taxon>Caulobacterales</taxon>
        <taxon>Caulobacteraceae</taxon>
        <taxon>Brevundimonas</taxon>
    </lineage>
</organism>
<reference evidence="3 4" key="1">
    <citation type="submission" date="2020-08" db="EMBL/GenBank/DDBJ databases">
        <title>Genomic Encyclopedia of Type Strains, Phase IV (KMG-IV): sequencing the most valuable type-strain genomes for metagenomic binning, comparative biology and taxonomic classification.</title>
        <authorList>
            <person name="Goeker M."/>
        </authorList>
    </citation>
    <scope>NUCLEOTIDE SEQUENCE [LARGE SCALE GENOMIC DNA]</scope>
    <source>
        <strain evidence="3 4">DSM 4731</strain>
    </source>
</reference>
<dbReference type="PANTHER" id="PTHR48081">
    <property type="entry name" value="AB HYDROLASE SUPERFAMILY PROTEIN C4A8.06C"/>
    <property type="match status" value="1"/>
</dbReference>
<dbReference type="Gene3D" id="3.40.50.1820">
    <property type="entry name" value="alpha/beta hydrolase"/>
    <property type="match status" value="1"/>
</dbReference>
<dbReference type="AlphaFoldDB" id="A0A7W9F9J4"/>
<comment type="caution">
    <text evidence="3">The sequence shown here is derived from an EMBL/GenBank/DDBJ whole genome shotgun (WGS) entry which is preliminary data.</text>
</comment>
<gene>
    <name evidence="3" type="ORF">GGQ93_002900</name>
</gene>
<dbReference type="RefSeq" id="WP_183217906.1">
    <property type="nucleotide sequence ID" value="NZ_CAJFZW010000031.1"/>
</dbReference>
<evidence type="ECO:0000313" key="3">
    <source>
        <dbReference type="EMBL" id="MBB5741162.1"/>
    </source>
</evidence>
<dbReference type="SUPFAM" id="SSF53474">
    <property type="entry name" value="alpha/beta-Hydrolases"/>
    <property type="match status" value="1"/>
</dbReference>
<feature type="domain" description="BD-FAE-like" evidence="2">
    <location>
        <begin position="59"/>
        <end position="242"/>
    </location>
</feature>
<evidence type="ECO:0000259" key="2">
    <source>
        <dbReference type="Pfam" id="PF20434"/>
    </source>
</evidence>
<dbReference type="InterPro" id="IPR049492">
    <property type="entry name" value="BD-FAE-like_dom"/>
</dbReference>
<dbReference type="GO" id="GO:0016787">
    <property type="term" value="F:hydrolase activity"/>
    <property type="evidence" value="ECO:0007669"/>
    <property type="project" value="UniProtKB-KW"/>
</dbReference>
<dbReference type="PROSITE" id="PS51257">
    <property type="entry name" value="PROKAR_LIPOPROTEIN"/>
    <property type="match status" value="1"/>
</dbReference>
<dbReference type="PANTHER" id="PTHR48081:SF9">
    <property type="entry name" value="CARBOXYLESTERASE"/>
    <property type="match status" value="1"/>
</dbReference>
<evidence type="ECO:0000313" key="4">
    <source>
        <dbReference type="Proteomes" id="UP000527324"/>
    </source>
</evidence>
<sequence>MTRRGLFAPALGLVAAACSPLSSPALSPLGLLNSLGPRDAGARRVARDLPYGDDPRQRMDLYAPKAPGPHPVLVFFYGGGWDSGSRDLYGWAAQALAAQGFVVALPDYRLVPQAVFPAFVQDAAAATARAAEAAPGHGGDSRRLGVLGHSAGAYLALMITLDRRYMAAVERPDLIRAAAGLAGPYDFLPFDVAASRNAFGRAPDPTLTQPITFVRPDAPPIWLGHGTADVVVHDEDTRLLHARQRAVGGRSEAKLYPGLDHADLVASFSPLFRAKAPVLKDVTGFLRRALDRDDETLA</sequence>
<dbReference type="Proteomes" id="UP000527324">
    <property type="component" value="Unassembled WGS sequence"/>
</dbReference>
<dbReference type="Pfam" id="PF20434">
    <property type="entry name" value="BD-FAE"/>
    <property type="match status" value="1"/>
</dbReference>
<protein>
    <submittedName>
        <fullName evidence="3">Acetyl esterase/lipase</fullName>
    </submittedName>
</protein>
<evidence type="ECO:0000256" key="1">
    <source>
        <dbReference type="ARBA" id="ARBA00022801"/>
    </source>
</evidence>